<dbReference type="Proteomes" id="UP000309788">
    <property type="component" value="Unassembled WGS sequence"/>
</dbReference>
<evidence type="ECO:0000313" key="6">
    <source>
        <dbReference type="EMBL" id="TLU96355.1"/>
    </source>
</evidence>
<keyword evidence="4" id="KW-0676">Redox-active center</keyword>
<accession>A0A5R9KJH7</accession>
<dbReference type="OrthoDB" id="6399635at2"/>
<dbReference type="AlphaFoldDB" id="A0A5R9KJH7"/>
<dbReference type="Pfam" id="PF14289">
    <property type="entry name" value="DUF4369"/>
    <property type="match status" value="1"/>
</dbReference>
<keyword evidence="2" id="KW-0201">Cytochrome c-type biogenesis</keyword>
<dbReference type="InterPro" id="IPR017937">
    <property type="entry name" value="Thioredoxin_CS"/>
</dbReference>
<dbReference type="GO" id="GO:0016209">
    <property type="term" value="F:antioxidant activity"/>
    <property type="evidence" value="ECO:0007669"/>
    <property type="project" value="InterPro"/>
</dbReference>
<dbReference type="PANTHER" id="PTHR42852:SF6">
    <property type="entry name" value="THIOL:DISULFIDE INTERCHANGE PROTEIN DSBE"/>
    <property type="match status" value="1"/>
</dbReference>
<keyword evidence="3" id="KW-1015">Disulfide bond</keyword>
<dbReference type="InterPro" id="IPR025380">
    <property type="entry name" value="DUF4369"/>
</dbReference>
<dbReference type="Pfam" id="PF00578">
    <property type="entry name" value="AhpC-TSA"/>
    <property type="match status" value="1"/>
</dbReference>
<comment type="caution">
    <text evidence="6">The sequence shown here is derived from an EMBL/GenBank/DDBJ whole genome shotgun (WGS) entry which is preliminary data.</text>
</comment>
<gene>
    <name evidence="6" type="ORF">FEM55_04250</name>
</gene>
<dbReference type="PROSITE" id="PS00194">
    <property type="entry name" value="THIOREDOXIN_1"/>
    <property type="match status" value="1"/>
</dbReference>
<dbReference type="GO" id="GO:0017004">
    <property type="term" value="P:cytochrome complex assembly"/>
    <property type="evidence" value="ECO:0007669"/>
    <property type="project" value="UniProtKB-KW"/>
</dbReference>
<dbReference type="InterPro" id="IPR036249">
    <property type="entry name" value="Thioredoxin-like_sf"/>
</dbReference>
<dbReference type="PANTHER" id="PTHR42852">
    <property type="entry name" value="THIOL:DISULFIDE INTERCHANGE PROTEIN DSBE"/>
    <property type="match status" value="1"/>
</dbReference>
<dbReference type="SUPFAM" id="SSF52833">
    <property type="entry name" value="Thioredoxin-like"/>
    <property type="match status" value="1"/>
</dbReference>
<organism evidence="6 7">
    <name type="scientific">Dyadobacter sediminis</name>
    <dbReference type="NCBI Taxonomy" id="1493691"/>
    <lineage>
        <taxon>Bacteria</taxon>
        <taxon>Pseudomonadati</taxon>
        <taxon>Bacteroidota</taxon>
        <taxon>Cytophagia</taxon>
        <taxon>Cytophagales</taxon>
        <taxon>Spirosomataceae</taxon>
        <taxon>Dyadobacter</taxon>
    </lineage>
</organism>
<evidence type="ECO:0000313" key="7">
    <source>
        <dbReference type="Proteomes" id="UP000309788"/>
    </source>
</evidence>
<feature type="domain" description="Thioredoxin" evidence="5">
    <location>
        <begin position="241"/>
        <end position="382"/>
    </location>
</feature>
<dbReference type="InterPro" id="IPR013766">
    <property type="entry name" value="Thioredoxin_domain"/>
</dbReference>
<keyword evidence="7" id="KW-1185">Reference proteome</keyword>
<comment type="subcellular location">
    <subcellularLocation>
        <location evidence="1">Cell envelope</location>
    </subcellularLocation>
</comment>
<dbReference type="RefSeq" id="WP_138280049.1">
    <property type="nucleotide sequence ID" value="NZ_BMGE01000001.1"/>
</dbReference>
<dbReference type="PROSITE" id="PS51352">
    <property type="entry name" value="THIOREDOXIN_2"/>
    <property type="match status" value="1"/>
</dbReference>
<evidence type="ECO:0000256" key="1">
    <source>
        <dbReference type="ARBA" id="ARBA00004196"/>
    </source>
</evidence>
<dbReference type="InterPro" id="IPR050553">
    <property type="entry name" value="Thioredoxin_ResA/DsbE_sf"/>
</dbReference>
<dbReference type="EMBL" id="VCEI01000011">
    <property type="protein sequence ID" value="TLU96355.1"/>
    <property type="molecule type" value="Genomic_DNA"/>
</dbReference>
<dbReference type="InterPro" id="IPR000866">
    <property type="entry name" value="AhpC/TSA"/>
</dbReference>
<dbReference type="GO" id="GO:0030313">
    <property type="term" value="C:cell envelope"/>
    <property type="evidence" value="ECO:0007669"/>
    <property type="project" value="UniProtKB-SubCell"/>
</dbReference>
<dbReference type="GO" id="GO:0016491">
    <property type="term" value="F:oxidoreductase activity"/>
    <property type="evidence" value="ECO:0007669"/>
    <property type="project" value="InterPro"/>
</dbReference>
<dbReference type="CDD" id="cd02966">
    <property type="entry name" value="TlpA_like_family"/>
    <property type="match status" value="1"/>
</dbReference>
<evidence type="ECO:0000256" key="3">
    <source>
        <dbReference type="ARBA" id="ARBA00023157"/>
    </source>
</evidence>
<name>A0A5R9KJH7_9BACT</name>
<evidence type="ECO:0000256" key="4">
    <source>
        <dbReference type="ARBA" id="ARBA00023284"/>
    </source>
</evidence>
<proteinExistence type="predicted"/>
<dbReference type="Gene3D" id="3.40.30.10">
    <property type="entry name" value="Glutaredoxin"/>
    <property type="match status" value="1"/>
</dbReference>
<sequence>MKYLHLKCLILLANLFIAAILPTLVLAQGYPFIIKAKINPQKKQSKVMLWYPDPANVSGVKDSAEVKNGEFEFRGNIKFPGKAILYTMPDYNDLELFIESGTILIQSSDSLANAVVTAGPLNKDFAKLQKMLAPVNKKRTEIYTDYSKALRALPENADKKVFEESWEQKKEWARSERKKIYQDFITRMPNSLVSIEAIQSSGGFTPDFKELTTLFESLTESVRNSPSGKEYQKVLSKLSQTSIGTLAPNFTQKDTTGKLVSLTDFRGKYVFLDFWASWCGPCRAEHPALVKTFNEFSNQNFTIIGVSLDQLKTRDAWLKAIVKDGLTWTQLSDLQGWSNEASTLYNVQFIPKNYLIGPDGVIIAIDLKPESLKEKLGQLLPK</sequence>
<reference evidence="6 7" key="1">
    <citation type="submission" date="2019-05" db="EMBL/GenBank/DDBJ databases">
        <authorList>
            <person name="Qu J.-H."/>
        </authorList>
    </citation>
    <scope>NUCLEOTIDE SEQUENCE [LARGE SCALE GENOMIC DNA]</scope>
    <source>
        <strain evidence="6 7">Z12</strain>
    </source>
</reference>
<evidence type="ECO:0000259" key="5">
    <source>
        <dbReference type="PROSITE" id="PS51352"/>
    </source>
</evidence>
<protein>
    <submittedName>
        <fullName evidence="6">AhpC/TSA family protein</fullName>
    </submittedName>
</protein>
<evidence type="ECO:0000256" key="2">
    <source>
        <dbReference type="ARBA" id="ARBA00022748"/>
    </source>
</evidence>